<dbReference type="InterPro" id="IPR003010">
    <property type="entry name" value="C-N_Hydrolase"/>
</dbReference>
<keyword evidence="7 9" id="KW-0472">Membrane</keyword>
<feature type="transmembrane region" description="Helical" evidence="9">
    <location>
        <begin position="514"/>
        <end position="533"/>
    </location>
</feature>
<keyword evidence="5 9" id="KW-0812">Transmembrane</keyword>
<protein>
    <recommendedName>
        <fullName evidence="9">Apolipoprotein N-acyltransferase</fullName>
        <shortName evidence="9">ALP N-acyltransferase</shortName>
        <ecNumber evidence="9">2.3.1.269</ecNumber>
    </recommendedName>
</protein>
<comment type="caution">
    <text evidence="11">The sequence shown here is derived from an EMBL/GenBank/DDBJ whole genome shotgun (WGS) entry which is preliminary data.</text>
</comment>
<evidence type="ECO:0000259" key="10">
    <source>
        <dbReference type="PROSITE" id="PS50263"/>
    </source>
</evidence>
<feature type="transmembrane region" description="Helical" evidence="9">
    <location>
        <begin position="71"/>
        <end position="93"/>
    </location>
</feature>
<evidence type="ECO:0000256" key="5">
    <source>
        <dbReference type="ARBA" id="ARBA00022692"/>
    </source>
</evidence>
<evidence type="ECO:0000256" key="3">
    <source>
        <dbReference type="ARBA" id="ARBA00022475"/>
    </source>
</evidence>
<comment type="similarity">
    <text evidence="2 9">Belongs to the CN hydrolase family. Apolipoprotein N-acyltransferase subfamily.</text>
</comment>
<feature type="transmembrane region" description="Helical" evidence="9">
    <location>
        <begin position="174"/>
        <end position="197"/>
    </location>
</feature>
<dbReference type="EMBL" id="BMKB01000001">
    <property type="protein sequence ID" value="GGA41515.1"/>
    <property type="molecule type" value="Genomic_DNA"/>
</dbReference>
<dbReference type="NCBIfam" id="TIGR00546">
    <property type="entry name" value="lnt"/>
    <property type="match status" value="1"/>
</dbReference>
<keyword evidence="12" id="KW-1185">Reference proteome</keyword>
<dbReference type="RefSeq" id="WP_127073103.1">
    <property type="nucleotide sequence ID" value="NZ_BMKB01000001.1"/>
</dbReference>
<dbReference type="Proteomes" id="UP000596977">
    <property type="component" value="Unassembled WGS sequence"/>
</dbReference>
<evidence type="ECO:0000313" key="12">
    <source>
        <dbReference type="Proteomes" id="UP000596977"/>
    </source>
</evidence>
<feature type="transmembrane region" description="Helical" evidence="9">
    <location>
        <begin position="17"/>
        <end position="50"/>
    </location>
</feature>
<dbReference type="InterPro" id="IPR004563">
    <property type="entry name" value="Apolipo_AcylTrfase"/>
</dbReference>
<evidence type="ECO:0000256" key="6">
    <source>
        <dbReference type="ARBA" id="ARBA00022989"/>
    </source>
</evidence>
<dbReference type="Pfam" id="PF20154">
    <property type="entry name" value="LNT_N"/>
    <property type="match status" value="1"/>
</dbReference>
<dbReference type="GO" id="GO:0016410">
    <property type="term" value="F:N-acyltransferase activity"/>
    <property type="evidence" value="ECO:0007669"/>
    <property type="project" value="UniProtKB-UniRule"/>
</dbReference>
<evidence type="ECO:0000256" key="4">
    <source>
        <dbReference type="ARBA" id="ARBA00022679"/>
    </source>
</evidence>
<reference evidence="11 12" key="1">
    <citation type="journal article" date="2014" name="Int. J. Syst. Evol. Microbiol.">
        <title>Complete genome sequence of Corynebacterium casei LMG S-19264T (=DSM 44701T), isolated from a smear-ripened cheese.</title>
        <authorList>
            <consortium name="US DOE Joint Genome Institute (JGI-PGF)"/>
            <person name="Walter F."/>
            <person name="Albersmeier A."/>
            <person name="Kalinowski J."/>
            <person name="Ruckert C."/>
        </authorList>
    </citation>
    <scope>NUCLEOTIDE SEQUENCE [LARGE SCALE GENOMIC DNA]</scope>
    <source>
        <strain evidence="11 12">CGMCC 1.15896</strain>
    </source>
</reference>
<dbReference type="PANTHER" id="PTHR38686">
    <property type="entry name" value="APOLIPOPROTEIN N-ACYLTRANSFERASE"/>
    <property type="match status" value="1"/>
</dbReference>
<dbReference type="EC" id="2.3.1.269" evidence="9"/>
<dbReference type="PROSITE" id="PS50263">
    <property type="entry name" value="CN_HYDROLASE"/>
    <property type="match status" value="1"/>
</dbReference>
<dbReference type="HAMAP" id="MF_01148">
    <property type="entry name" value="Lnt"/>
    <property type="match status" value="1"/>
</dbReference>
<dbReference type="InterPro" id="IPR036526">
    <property type="entry name" value="C-N_Hydrolase_sf"/>
</dbReference>
<feature type="domain" description="CN hydrolase" evidence="10">
    <location>
        <begin position="246"/>
        <end position="501"/>
    </location>
</feature>
<dbReference type="Gene3D" id="3.60.110.10">
    <property type="entry name" value="Carbon-nitrogen hydrolase"/>
    <property type="match status" value="1"/>
</dbReference>
<comment type="catalytic activity">
    <reaction evidence="9">
        <text>N-terminal S-1,2-diacyl-sn-glyceryl-L-cysteinyl-[lipoprotein] + a glycerophospholipid = N-acyl-S-1,2-diacyl-sn-glyceryl-L-cysteinyl-[lipoprotein] + a 2-acyl-sn-glycero-3-phospholipid + H(+)</text>
        <dbReference type="Rhea" id="RHEA:48228"/>
        <dbReference type="Rhea" id="RHEA-COMP:14681"/>
        <dbReference type="Rhea" id="RHEA-COMP:14684"/>
        <dbReference type="ChEBI" id="CHEBI:15378"/>
        <dbReference type="ChEBI" id="CHEBI:136912"/>
        <dbReference type="ChEBI" id="CHEBI:140656"/>
        <dbReference type="ChEBI" id="CHEBI:140657"/>
        <dbReference type="ChEBI" id="CHEBI:140660"/>
        <dbReference type="EC" id="2.3.1.269"/>
    </reaction>
</comment>
<sequence>MTALAEFAMLSQGWRRALLMILAGAIAALAMPPLFFLPALFVGVSVLVWALDGAEREKGVFRRLIGPAFWIGFNFGLGYFAVSIHWVGAAFFVDGGWLLAAMPVAVLGLAAILSLFWAFGVSLAHFLWSDSWLRIFALAGFLALAEFARGHLFTGFPFNLFGYALTANPEMMQAASLVGIYGLSFAAIVVAATPALVWPAAERALVSRLLPLFVAVGLITLQLAWGHYRLGDITVEENPDMRVRMVQPVVAQDIKWQTFAREEIVNRLIDLSTMHTNPEDEGLDDVTHLIWPEAALPFFLSDEPQYIAQIARALPDHITLLTGAPREAYGSDGSIVPGQRPFNSILAFNSDGEVISSYDKTHLVPFGEYLPFQDFFERFGLSQFVHGSEGWAPGDARRLMNLPGTPAFLPLICYEILYSGRLGAPVADAQFILVLTNDAWFDYSIGPAQHFHHARLRAVEEGLSMIRVANSGISAIVDPLGRVTVQLREREIGAVKGSPSLPIGGTLFTQYRHMPFFALIVLGLVLGLLGVALQKRRQAKHL</sequence>
<name>A0A916R8J1_9HYPH</name>
<comment type="subcellular location">
    <subcellularLocation>
        <location evidence="1 9">Cell membrane</location>
        <topology evidence="1 9">Multi-pass membrane protein</topology>
    </subcellularLocation>
</comment>
<keyword evidence="3 9" id="KW-1003">Cell membrane</keyword>
<gene>
    <name evidence="9 11" type="primary">lnt</name>
    <name evidence="11" type="ORF">GCM10011499_08940</name>
</gene>
<dbReference type="OrthoDB" id="9804277at2"/>
<feature type="transmembrane region" description="Helical" evidence="9">
    <location>
        <begin position="105"/>
        <end position="128"/>
    </location>
</feature>
<dbReference type="GO" id="GO:0005886">
    <property type="term" value="C:plasma membrane"/>
    <property type="evidence" value="ECO:0007669"/>
    <property type="project" value="UniProtKB-SubCell"/>
</dbReference>
<accession>A0A916R8J1</accession>
<comment type="pathway">
    <text evidence="9">Protein modification; lipoprotein biosynthesis (N-acyl transfer).</text>
</comment>
<evidence type="ECO:0000256" key="9">
    <source>
        <dbReference type="HAMAP-Rule" id="MF_01148"/>
    </source>
</evidence>
<organism evidence="11 12">
    <name type="scientific">Pelagibacterium lentulum</name>
    <dbReference type="NCBI Taxonomy" id="2029865"/>
    <lineage>
        <taxon>Bacteria</taxon>
        <taxon>Pseudomonadati</taxon>
        <taxon>Pseudomonadota</taxon>
        <taxon>Alphaproteobacteria</taxon>
        <taxon>Hyphomicrobiales</taxon>
        <taxon>Devosiaceae</taxon>
        <taxon>Pelagibacterium</taxon>
    </lineage>
</organism>
<dbReference type="GO" id="GO:0042158">
    <property type="term" value="P:lipoprotein biosynthetic process"/>
    <property type="evidence" value="ECO:0007669"/>
    <property type="project" value="UniProtKB-UniRule"/>
</dbReference>
<dbReference type="Pfam" id="PF00795">
    <property type="entry name" value="CN_hydrolase"/>
    <property type="match status" value="1"/>
</dbReference>
<dbReference type="PANTHER" id="PTHR38686:SF1">
    <property type="entry name" value="APOLIPOPROTEIN N-ACYLTRANSFERASE"/>
    <property type="match status" value="1"/>
</dbReference>
<keyword evidence="8 9" id="KW-0012">Acyltransferase</keyword>
<evidence type="ECO:0000256" key="2">
    <source>
        <dbReference type="ARBA" id="ARBA00010065"/>
    </source>
</evidence>
<feature type="transmembrane region" description="Helical" evidence="9">
    <location>
        <begin position="209"/>
        <end position="228"/>
    </location>
</feature>
<evidence type="ECO:0000256" key="7">
    <source>
        <dbReference type="ARBA" id="ARBA00023136"/>
    </source>
</evidence>
<keyword evidence="4 9" id="KW-0808">Transferase</keyword>
<dbReference type="AlphaFoldDB" id="A0A916R8J1"/>
<dbReference type="InterPro" id="IPR045378">
    <property type="entry name" value="LNT_N"/>
</dbReference>
<dbReference type="CDD" id="cd07571">
    <property type="entry name" value="ALP_N-acyl_transferase"/>
    <property type="match status" value="1"/>
</dbReference>
<feature type="transmembrane region" description="Helical" evidence="9">
    <location>
        <begin position="135"/>
        <end position="154"/>
    </location>
</feature>
<comment type="function">
    <text evidence="9">Catalyzes the phospholipid dependent N-acylation of the N-terminal cysteine of apolipoprotein, the last step in lipoprotein maturation.</text>
</comment>
<evidence type="ECO:0000313" key="11">
    <source>
        <dbReference type="EMBL" id="GGA41515.1"/>
    </source>
</evidence>
<dbReference type="SUPFAM" id="SSF56317">
    <property type="entry name" value="Carbon-nitrogen hydrolase"/>
    <property type="match status" value="1"/>
</dbReference>
<keyword evidence="6 9" id="KW-1133">Transmembrane helix</keyword>
<evidence type="ECO:0000256" key="8">
    <source>
        <dbReference type="ARBA" id="ARBA00023315"/>
    </source>
</evidence>
<evidence type="ECO:0000256" key="1">
    <source>
        <dbReference type="ARBA" id="ARBA00004651"/>
    </source>
</evidence>
<proteinExistence type="inferred from homology"/>